<gene>
    <name evidence="2" type="ORF">COCNU_02G007750</name>
</gene>
<feature type="region of interest" description="Disordered" evidence="1">
    <location>
        <begin position="295"/>
        <end position="328"/>
    </location>
</feature>
<organism evidence="2 3">
    <name type="scientific">Cocos nucifera</name>
    <name type="common">Coconut palm</name>
    <dbReference type="NCBI Taxonomy" id="13894"/>
    <lineage>
        <taxon>Eukaryota</taxon>
        <taxon>Viridiplantae</taxon>
        <taxon>Streptophyta</taxon>
        <taxon>Embryophyta</taxon>
        <taxon>Tracheophyta</taxon>
        <taxon>Spermatophyta</taxon>
        <taxon>Magnoliopsida</taxon>
        <taxon>Liliopsida</taxon>
        <taxon>Arecaceae</taxon>
        <taxon>Arecoideae</taxon>
        <taxon>Cocoseae</taxon>
        <taxon>Attaleinae</taxon>
        <taxon>Cocos</taxon>
    </lineage>
</organism>
<name>A0A8K0HZN9_COCNU</name>
<protein>
    <submittedName>
        <fullName evidence="2">Uncharacterized protein</fullName>
    </submittedName>
</protein>
<proteinExistence type="predicted"/>
<reference evidence="2" key="1">
    <citation type="journal article" date="2017" name="Gigascience">
        <title>The genome draft of coconut (Cocos nucifera).</title>
        <authorList>
            <person name="Xiao Y."/>
            <person name="Xu P."/>
            <person name="Fan H."/>
            <person name="Baudouin L."/>
            <person name="Xia W."/>
            <person name="Bocs S."/>
            <person name="Xu J."/>
            <person name="Li Q."/>
            <person name="Guo A."/>
            <person name="Zhou L."/>
            <person name="Li J."/>
            <person name="Wu Y."/>
            <person name="Ma Z."/>
            <person name="Armero A."/>
            <person name="Issali A.E."/>
            <person name="Liu N."/>
            <person name="Peng M."/>
            <person name="Yang Y."/>
        </authorList>
    </citation>
    <scope>NUCLEOTIDE SEQUENCE</scope>
    <source>
        <tissue evidence="2">Spear leaf of Hainan Tall coconut</tissue>
    </source>
</reference>
<evidence type="ECO:0000256" key="1">
    <source>
        <dbReference type="SAM" id="MobiDB-lite"/>
    </source>
</evidence>
<dbReference type="Proteomes" id="UP000797356">
    <property type="component" value="Chromosome 2"/>
</dbReference>
<evidence type="ECO:0000313" key="2">
    <source>
        <dbReference type="EMBL" id="KAG1330807.1"/>
    </source>
</evidence>
<keyword evidence="3" id="KW-1185">Reference proteome</keyword>
<dbReference type="AlphaFoldDB" id="A0A8K0HZN9"/>
<accession>A0A8K0HZN9</accession>
<comment type="caution">
    <text evidence="2">The sequence shown here is derived from an EMBL/GenBank/DDBJ whole genome shotgun (WGS) entry which is preliminary data.</text>
</comment>
<dbReference type="EMBL" id="CM017873">
    <property type="protein sequence ID" value="KAG1330807.1"/>
    <property type="molecule type" value="Genomic_DNA"/>
</dbReference>
<feature type="compositionally biased region" description="Polar residues" evidence="1">
    <location>
        <begin position="315"/>
        <end position="326"/>
    </location>
</feature>
<sequence length="436" mass="48657">MTASAPSQRSTMRGSQVRKAFVTLNTEIEETVLQLDRAAFVEAYDRQIKEDNVHEAMARKANIPGNWTTRRLEDPNSFFVACPSHKVVHRLMTGGRIKGNGFSLQVNHWDPFRAAIVSSFGLPHRASKACLKWDDLTSFDLDLFCEAIEDVPDYVNVSVGDFMCNIQIRVNFVSEFGPQGSISFEGSPDNEDEDWDYWFGPGEKSPQPPSKKRPATHLSSSSSRRQTSCKWVESSEELKLQLVPQATQLQLSAKNFSQNNFWASTFTRVFILKPTLWINPSLIISLGATRSEGIADASDSNGSLPPPSSLAPSSEVKNQTLPSQTGLKPRMDSVAFQPVPIKRVFSRLLSSFENPYDFSTEQHLSDNPSSFTPPCTKLEDSSIPVKWSARIWSKKIKSLILIEDSLMAADVLFLNSLTAAQIADMGKKCGLIFEHW</sequence>
<feature type="region of interest" description="Disordered" evidence="1">
    <location>
        <begin position="195"/>
        <end position="224"/>
    </location>
</feature>
<evidence type="ECO:0000313" key="3">
    <source>
        <dbReference type="Proteomes" id="UP000797356"/>
    </source>
</evidence>
<reference evidence="2" key="2">
    <citation type="submission" date="2019-07" db="EMBL/GenBank/DDBJ databases">
        <authorList>
            <person name="Yang Y."/>
            <person name="Bocs S."/>
            <person name="Baudouin L."/>
        </authorList>
    </citation>
    <scope>NUCLEOTIDE SEQUENCE</scope>
    <source>
        <tissue evidence="2">Spear leaf of Hainan Tall coconut</tissue>
    </source>
</reference>